<reference evidence="4 5" key="1">
    <citation type="submission" date="2018-09" db="EMBL/GenBank/DDBJ databases">
        <title>Streptomyces sp. nov. DS1-2, an endophytic actinomycete isolated from roots of Dendrobium scabrilingue.</title>
        <authorList>
            <person name="Kuncharoen N."/>
            <person name="Kudo T."/>
            <person name="Ohkuma M."/>
            <person name="Yuki M."/>
            <person name="Tanasupawat S."/>
        </authorList>
    </citation>
    <scope>NUCLEOTIDE SEQUENCE [LARGE SCALE GENOMIC DNA]</scope>
    <source>
        <strain evidence="2 5">AZ1-7</strain>
        <strain evidence="3 4">DS1-2</strain>
    </source>
</reference>
<dbReference type="EMBL" id="RBDX01000005">
    <property type="protein sequence ID" value="RKN10626.1"/>
    <property type="molecule type" value="Genomic_DNA"/>
</dbReference>
<keyword evidence="2" id="KW-0255">Endonuclease</keyword>
<feature type="domain" description="Endonuclease/exonuclease/phosphatase" evidence="1">
    <location>
        <begin position="13"/>
        <end position="244"/>
    </location>
</feature>
<dbReference type="PANTHER" id="PTHR43250:SF2">
    <property type="entry name" value="EXODEOXYRIBONUCLEASE III"/>
    <property type="match status" value="1"/>
</dbReference>
<proteinExistence type="predicted"/>
<dbReference type="EMBL" id="RBDY01000005">
    <property type="protein sequence ID" value="RKN24886.1"/>
    <property type="molecule type" value="Genomic_DNA"/>
</dbReference>
<comment type="caution">
    <text evidence="2">The sequence shown here is derived from an EMBL/GenBank/DDBJ whole genome shotgun (WGS) entry which is preliminary data.</text>
</comment>
<dbReference type="GO" id="GO:0004519">
    <property type="term" value="F:endonuclease activity"/>
    <property type="evidence" value="ECO:0007669"/>
    <property type="project" value="UniProtKB-KW"/>
</dbReference>
<accession>A0A3A9WS62</accession>
<dbReference type="GO" id="GO:0008311">
    <property type="term" value="F:double-stranded DNA 3'-5' DNA exonuclease activity"/>
    <property type="evidence" value="ECO:0007669"/>
    <property type="project" value="InterPro"/>
</dbReference>
<dbReference type="InterPro" id="IPR037493">
    <property type="entry name" value="ExoIII-like"/>
</dbReference>
<dbReference type="RefSeq" id="WP_120696651.1">
    <property type="nucleotide sequence ID" value="NZ_RBDX01000005.1"/>
</dbReference>
<keyword evidence="2" id="KW-0540">Nuclease</keyword>
<keyword evidence="2" id="KW-0269">Exonuclease</keyword>
<dbReference type="InterPro" id="IPR005135">
    <property type="entry name" value="Endo/exonuclease/phosphatase"/>
</dbReference>
<evidence type="ECO:0000313" key="5">
    <source>
        <dbReference type="Proteomes" id="UP000275024"/>
    </source>
</evidence>
<dbReference type="OrthoDB" id="4520214at2"/>
<protein>
    <submittedName>
        <fullName evidence="2">Endonuclease/exonuclease/phosphatase</fullName>
    </submittedName>
</protein>
<evidence type="ECO:0000313" key="4">
    <source>
        <dbReference type="Proteomes" id="UP000268652"/>
    </source>
</evidence>
<name>A0A3A9WS62_9ACTN</name>
<dbReference type="SUPFAM" id="SSF56219">
    <property type="entry name" value="DNase I-like"/>
    <property type="match status" value="1"/>
</dbReference>
<sequence length="274" mass="30607">MTPETNADHLRVLTFNLNNPSPERAERQLAWLAARPEHVLVLTETAPSRGCDLLATRFSEAGYEVVFQEPEPGERGAMIVSRLPIADPAPFKVSYLSCRAASTAVKTVSGTVDIIGLYVPSRDATPEKTERKRRFLTACREELPTGSAPAARLVLGDLNILEPTHRPRYGFFRPFEYEFYDWLGQTGYQDAFRLHHPDTDAYSWVGRTGDGYRYDHIFVSGHLTPLVVDCHYVHEPREARLTDHSAMSAELRLPVAAPLVVSDPSVTPAAETLF</sequence>
<dbReference type="InterPro" id="IPR036691">
    <property type="entry name" value="Endo/exonu/phosph_ase_sf"/>
</dbReference>
<evidence type="ECO:0000313" key="3">
    <source>
        <dbReference type="EMBL" id="RKN24886.1"/>
    </source>
</evidence>
<dbReference type="Proteomes" id="UP000275024">
    <property type="component" value="Unassembled WGS sequence"/>
</dbReference>
<organism evidence="2 5">
    <name type="scientific">Streptomyces radicis</name>
    <dbReference type="NCBI Taxonomy" id="1750517"/>
    <lineage>
        <taxon>Bacteria</taxon>
        <taxon>Bacillati</taxon>
        <taxon>Actinomycetota</taxon>
        <taxon>Actinomycetes</taxon>
        <taxon>Kitasatosporales</taxon>
        <taxon>Streptomycetaceae</taxon>
        <taxon>Streptomyces</taxon>
    </lineage>
</organism>
<dbReference type="Pfam" id="PF03372">
    <property type="entry name" value="Exo_endo_phos"/>
    <property type="match status" value="1"/>
</dbReference>
<dbReference type="AlphaFoldDB" id="A0A3A9WS62"/>
<dbReference type="Proteomes" id="UP000268652">
    <property type="component" value="Unassembled WGS sequence"/>
</dbReference>
<dbReference type="Gene3D" id="3.60.10.10">
    <property type="entry name" value="Endonuclease/exonuclease/phosphatase"/>
    <property type="match status" value="1"/>
</dbReference>
<evidence type="ECO:0000259" key="1">
    <source>
        <dbReference type="Pfam" id="PF03372"/>
    </source>
</evidence>
<dbReference type="PANTHER" id="PTHR43250">
    <property type="entry name" value="EXODEOXYRIBONUCLEASE III"/>
    <property type="match status" value="1"/>
</dbReference>
<dbReference type="GO" id="GO:0006281">
    <property type="term" value="P:DNA repair"/>
    <property type="evidence" value="ECO:0007669"/>
    <property type="project" value="InterPro"/>
</dbReference>
<evidence type="ECO:0000313" key="2">
    <source>
        <dbReference type="EMBL" id="RKN10626.1"/>
    </source>
</evidence>
<keyword evidence="4" id="KW-1185">Reference proteome</keyword>
<keyword evidence="2" id="KW-0378">Hydrolase</keyword>
<gene>
    <name evidence="3" type="ORF">D7318_10590</name>
    <name evidence="2" type="ORF">D7319_09410</name>
</gene>